<feature type="region of interest" description="Disordered" evidence="2">
    <location>
        <begin position="1"/>
        <end position="26"/>
    </location>
</feature>
<evidence type="ECO:0000313" key="3">
    <source>
        <dbReference type="EMBL" id="CAI5733360.1"/>
    </source>
</evidence>
<reference evidence="3" key="1">
    <citation type="submission" date="2022-12" db="EMBL/GenBank/DDBJ databases">
        <authorList>
            <person name="Webb A."/>
        </authorList>
    </citation>
    <scope>NUCLEOTIDE SEQUENCE</scope>
    <source>
        <strain evidence="3">Hp1</strain>
    </source>
</reference>
<evidence type="ECO:0000256" key="2">
    <source>
        <dbReference type="SAM" id="MobiDB-lite"/>
    </source>
</evidence>
<protein>
    <recommendedName>
        <fullName evidence="5">GOLD domain-containing protein</fullName>
    </recommendedName>
</protein>
<dbReference type="Gene3D" id="2.60.120.680">
    <property type="entry name" value="GOLD domain"/>
    <property type="match status" value="1"/>
</dbReference>
<dbReference type="InterPro" id="IPR036598">
    <property type="entry name" value="GOLD_dom_sf"/>
</dbReference>
<dbReference type="CDD" id="cd09917">
    <property type="entry name" value="F-box_SF"/>
    <property type="match status" value="1"/>
</dbReference>
<keyword evidence="4" id="KW-1185">Reference proteome</keyword>
<dbReference type="SUPFAM" id="SSF81383">
    <property type="entry name" value="F-box domain"/>
    <property type="match status" value="1"/>
</dbReference>
<dbReference type="EMBL" id="CANTFL010001198">
    <property type="protein sequence ID" value="CAI5733360.1"/>
    <property type="molecule type" value="Genomic_DNA"/>
</dbReference>
<dbReference type="Proteomes" id="UP001162031">
    <property type="component" value="Unassembled WGS sequence"/>
</dbReference>
<gene>
    <name evidence="3" type="ORF">HBR001_LOCUS5816</name>
</gene>
<name>A0AAV0UD39_HYABA</name>
<feature type="coiled-coil region" evidence="1">
    <location>
        <begin position="215"/>
        <end position="249"/>
    </location>
</feature>
<sequence length="322" mass="37172">MTRRAKERRTMRVHAKQQLEDERQRRAQRLGTRSSWLELLSALDGPSVNSSRSSTRQVHPSNGAKPLIVGELQWKSSQVPIAPSGRFQLPIKLDACKGQLLYSFRTRTYDVTFGVQMIGADGTLIELLEPRRYESQKQHVQGHLRLAGPAMVLLVWDNSFSWVNAKQLAYHVELKQETPPTSEAEKTQLALDARLQRERELLQREGEYDGLETRMQTEAQTIELLRHQIEELQTQLTQREEAKDNILKEKEHVGERIDDLCWELQELSWRCIDGAARCRILEFLDERDLLAWSLTSKKWYEHASAFVANRRESGDSNGRTAA</sequence>
<proteinExistence type="predicted"/>
<evidence type="ECO:0000313" key="4">
    <source>
        <dbReference type="Proteomes" id="UP001162031"/>
    </source>
</evidence>
<dbReference type="InterPro" id="IPR036047">
    <property type="entry name" value="F-box-like_dom_sf"/>
</dbReference>
<dbReference type="AlphaFoldDB" id="A0AAV0UD39"/>
<comment type="caution">
    <text evidence="3">The sequence shown here is derived from an EMBL/GenBank/DDBJ whole genome shotgun (WGS) entry which is preliminary data.</text>
</comment>
<evidence type="ECO:0000256" key="1">
    <source>
        <dbReference type="SAM" id="Coils"/>
    </source>
</evidence>
<evidence type="ECO:0008006" key="5">
    <source>
        <dbReference type="Google" id="ProtNLM"/>
    </source>
</evidence>
<keyword evidence="1" id="KW-0175">Coiled coil</keyword>
<organism evidence="3 4">
    <name type="scientific">Hyaloperonospora brassicae</name>
    <name type="common">Brassica downy mildew</name>
    <name type="synonym">Peronospora brassicae</name>
    <dbReference type="NCBI Taxonomy" id="162125"/>
    <lineage>
        <taxon>Eukaryota</taxon>
        <taxon>Sar</taxon>
        <taxon>Stramenopiles</taxon>
        <taxon>Oomycota</taxon>
        <taxon>Peronosporomycetes</taxon>
        <taxon>Peronosporales</taxon>
        <taxon>Peronosporaceae</taxon>
        <taxon>Hyaloperonospora</taxon>
    </lineage>
</organism>
<feature type="compositionally biased region" description="Basic residues" evidence="2">
    <location>
        <begin position="1"/>
        <end position="15"/>
    </location>
</feature>
<dbReference type="SUPFAM" id="SSF101576">
    <property type="entry name" value="Supernatant protein factor (SPF), C-terminal domain"/>
    <property type="match status" value="1"/>
</dbReference>
<accession>A0AAV0UD39</accession>